<dbReference type="OrthoDB" id="2324139at2759"/>
<sequence>MKLHTPFALLLAAGFITLVSSCEKDCRLGVAGAFADRYRPIIDQTFGDLCEMVTQNLFSKISVPTEFSSAVPIDFLQSELIDSACAEILKLNTKFNNALVWLMQRSIFTEEPKFKGDCNHPKRLPYAMPPKGQNWTLEHCAAMDYICGNPPSVCHFLKEIKDRLVTNIRSRLQTNADLQSGSYFRNLVNVLTTRIKSTLSATGHGALIDDTTTKIVEDGVLQNLLRIMQDWIEHSVNEFCTSDDLDSQCNSWDDEIKPLILMWP</sequence>
<organism evidence="1 2">
    <name type="scientific">Jimgerdemannia flammicorona</name>
    <dbReference type="NCBI Taxonomy" id="994334"/>
    <lineage>
        <taxon>Eukaryota</taxon>
        <taxon>Fungi</taxon>
        <taxon>Fungi incertae sedis</taxon>
        <taxon>Mucoromycota</taxon>
        <taxon>Mucoromycotina</taxon>
        <taxon>Endogonomycetes</taxon>
        <taxon>Endogonales</taxon>
        <taxon>Endogonaceae</taxon>
        <taxon>Jimgerdemannia</taxon>
    </lineage>
</organism>
<comment type="caution">
    <text evidence="1">The sequence shown here is derived from an EMBL/GenBank/DDBJ whole genome shotgun (WGS) entry which is preliminary data.</text>
</comment>
<evidence type="ECO:0000313" key="1">
    <source>
        <dbReference type="EMBL" id="RUP48454.1"/>
    </source>
</evidence>
<reference evidence="1 2" key="1">
    <citation type="journal article" date="2018" name="New Phytol.">
        <title>Phylogenomics of Endogonaceae and evolution of mycorrhizas within Mucoromycota.</title>
        <authorList>
            <person name="Chang Y."/>
            <person name="Desiro A."/>
            <person name="Na H."/>
            <person name="Sandor L."/>
            <person name="Lipzen A."/>
            <person name="Clum A."/>
            <person name="Barry K."/>
            <person name="Grigoriev I.V."/>
            <person name="Martin F.M."/>
            <person name="Stajich J.E."/>
            <person name="Smith M.E."/>
            <person name="Bonito G."/>
            <person name="Spatafora J.W."/>
        </authorList>
    </citation>
    <scope>NUCLEOTIDE SEQUENCE [LARGE SCALE GENOMIC DNA]</scope>
    <source>
        <strain evidence="1 2">GMNB39</strain>
    </source>
</reference>
<proteinExistence type="predicted"/>
<gene>
    <name evidence="1" type="ORF">BC936DRAFT_144540</name>
</gene>
<keyword evidence="2" id="KW-1185">Reference proteome</keyword>
<dbReference type="EMBL" id="RBNI01003330">
    <property type="protein sequence ID" value="RUP48454.1"/>
    <property type="molecule type" value="Genomic_DNA"/>
</dbReference>
<evidence type="ECO:0000313" key="2">
    <source>
        <dbReference type="Proteomes" id="UP000268093"/>
    </source>
</evidence>
<accession>A0A433DC93</accession>
<name>A0A433DC93_9FUNG</name>
<protein>
    <submittedName>
        <fullName evidence="1">Uncharacterized protein</fullName>
    </submittedName>
</protein>
<dbReference type="Proteomes" id="UP000268093">
    <property type="component" value="Unassembled WGS sequence"/>
</dbReference>
<dbReference type="PROSITE" id="PS51257">
    <property type="entry name" value="PROKAR_LIPOPROTEIN"/>
    <property type="match status" value="1"/>
</dbReference>